<feature type="region of interest" description="Disordered" evidence="1">
    <location>
        <begin position="1"/>
        <end position="58"/>
    </location>
</feature>
<protein>
    <submittedName>
        <fullName evidence="2">Uncharacterized protein</fullName>
    </submittedName>
</protein>
<feature type="compositionally biased region" description="Polar residues" evidence="1">
    <location>
        <begin position="45"/>
        <end position="56"/>
    </location>
</feature>
<dbReference type="Proteomes" id="UP000235672">
    <property type="component" value="Unassembled WGS sequence"/>
</dbReference>
<dbReference type="AlphaFoldDB" id="A0A2J6QQF1"/>
<name>A0A2J6QQF1_9HELO</name>
<feature type="compositionally biased region" description="Polar residues" evidence="1">
    <location>
        <begin position="1"/>
        <end position="20"/>
    </location>
</feature>
<evidence type="ECO:0000256" key="1">
    <source>
        <dbReference type="SAM" id="MobiDB-lite"/>
    </source>
</evidence>
<feature type="compositionally biased region" description="Basic and acidic residues" evidence="1">
    <location>
        <begin position="138"/>
        <end position="148"/>
    </location>
</feature>
<dbReference type="EMBL" id="KZ613464">
    <property type="protein sequence ID" value="PMD28488.1"/>
    <property type="molecule type" value="Genomic_DNA"/>
</dbReference>
<proteinExistence type="predicted"/>
<sequence>MHLWTSLTSHLGKNSKPTTTTRKDKMNTSVQQNEARVRVERSPTIPISQSNSQAPTQLPCRQIDPSQTLQLPFHESLKAETPFVNPLGGESTLLLSPPHSAASSYVKLPSPNFAAPSANSSRDGEEKSTWQEGWVKIVEVEKEGERGDKKRSKKEWRNEEVQPAKKKSRDYSRTAWTPRQRMEKVASHWGPNAGPMRGYS</sequence>
<dbReference type="OrthoDB" id="3541158at2759"/>
<evidence type="ECO:0000313" key="3">
    <source>
        <dbReference type="Proteomes" id="UP000235672"/>
    </source>
</evidence>
<evidence type="ECO:0000313" key="2">
    <source>
        <dbReference type="EMBL" id="PMD28488.1"/>
    </source>
</evidence>
<feature type="region of interest" description="Disordered" evidence="1">
    <location>
        <begin position="115"/>
        <end position="200"/>
    </location>
</feature>
<reference evidence="2 3" key="1">
    <citation type="submission" date="2016-05" db="EMBL/GenBank/DDBJ databases">
        <title>A degradative enzymes factory behind the ericoid mycorrhizal symbiosis.</title>
        <authorList>
            <consortium name="DOE Joint Genome Institute"/>
            <person name="Martino E."/>
            <person name="Morin E."/>
            <person name="Grelet G."/>
            <person name="Kuo A."/>
            <person name="Kohler A."/>
            <person name="Daghino S."/>
            <person name="Barry K."/>
            <person name="Choi C."/>
            <person name="Cichocki N."/>
            <person name="Clum A."/>
            <person name="Copeland A."/>
            <person name="Hainaut M."/>
            <person name="Haridas S."/>
            <person name="Labutti K."/>
            <person name="Lindquist E."/>
            <person name="Lipzen A."/>
            <person name="Khouja H.-R."/>
            <person name="Murat C."/>
            <person name="Ohm R."/>
            <person name="Olson A."/>
            <person name="Spatafora J."/>
            <person name="Veneault-Fourrey C."/>
            <person name="Henrissat B."/>
            <person name="Grigoriev I."/>
            <person name="Martin F."/>
            <person name="Perotto S."/>
        </authorList>
    </citation>
    <scope>NUCLEOTIDE SEQUENCE [LARGE SCALE GENOMIC DNA]</scope>
    <source>
        <strain evidence="2 3">UAMH 7357</strain>
    </source>
</reference>
<organism evidence="2 3">
    <name type="scientific">Hyaloscypha hepaticicola</name>
    <dbReference type="NCBI Taxonomy" id="2082293"/>
    <lineage>
        <taxon>Eukaryota</taxon>
        <taxon>Fungi</taxon>
        <taxon>Dikarya</taxon>
        <taxon>Ascomycota</taxon>
        <taxon>Pezizomycotina</taxon>
        <taxon>Leotiomycetes</taxon>
        <taxon>Helotiales</taxon>
        <taxon>Hyaloscyphaceae</taxon>
        <taxon>Hyaloscypha</taxon>
    </lineage>
</organism>
<gene>
    <name evidence="2" type="ORF">NA56DRAFT_653190</name>
</gene>
<keyword evidence="3" id="KW-1185">Reference proteome</keyword>
<accession>A0A2J6QQF1</accession>